<dbReference type="Proteomes" id="UP001054837">
    <property type="component" value="Unassembled WGS sequence"/>
</dbReference>
<keyword evidence="2" id="KW-1185">Reference proteome</keyword>
<evidence type="ECO:0000313" key="1">
    <source>
        <dbReference type="EMBL" id="GIX86262.1"/>
    </source>
</evidence>
<dbReference type="AlphaFoldDB" id="A0AAV4NT13"/>
<organism evidence="1 2">
    <name type="scientific">Caerostris darwini</name>
    <dbReference type="NCBI Taxonomy" id="1538125"/>
    <lineage>
        <taxon>Eukaryota</taxon>
        <taxon>Metazoa</taxon>
        <taxon>Ecdysozoa</taxon>
        <taxon>Arthropoda</taxon>
        <taxon>Chelicerata</taxon>
        <taxon>Arachnida</taxon>
        <taxon>Araneae</taxon>
        <taxon>Araneomorphae</taxon>
        <taxon>Entelegynae</taxon>
        <taxon>Araneoidea</taxon>
        <taxon>Araneidae</taxon>
        <taxon>Caerostris</taxon>
    </lineage>
</organism>
<evidence type="ECO:0008006" key="3">
    <source>
        <dbReference type="Google" id="ProtNLM"/>
    </source>
</evidence>
<accession>A0AAV4NT13</accession>
<sequence length="96" mass="11328">MSQRMSRDVPSRKKKAHYPLIVCFQFWFTTPLGDESVIAYNTSRHEDGNGEGVVPEKWMRSDLRLSLSRFCNNSARPDVVWQNYNRIGIWYLSERT</sequence>
<reference evidence="1 2" key="1">
    <citation type="submission" date="2021-06" db="EMBL/GenBank/DDBJ databases">
        <title>Caerostris darwini draft genome.</title>
        <authorList>
            <person name="Kono N."/>
            <person name="Arakawa K."/>
        </authorList>
    </citation>
    <scope>NUCLEOTIDE SEQUENCE [LARGE SCALE GENOMIC DNA]</scope>
</reference>
<comment type="caution">
    <text evidence="1">The sequence shown here is derived from an EMBL/GenBank/DDBJ whole genome shotgun (WGS) entry which is preliminary data.</text>
</comment>
<name>A0AAV4NT13_9ARAC</name>
<gene>
    <name evidence="1" type="ORF">CDAR_569271</name>
</gene>
<proteinExistence type="predicted"/>
<dbReference type="EMBL" id="BPLQ01001872">
    <property type="protein sequence ID" value="GIX86262.1"/>
    <property type="molecule type" value="Genomic_DNA"/>
</dbReference>
<evidence type="ECO:0000313" key="2">
    <source>
        <dbReference type="Proteomes" id="UP001054837"/>
    </source>
</evidence>
<protein>
    <recommendedName>
        <fullName evidence="3">Ycf15</fullName>
    </recommendedName>
</protein>